<dbReference type="CDD" id="cd05380">
    <property type="entry name" value="CAP_euk"/>
    <property type="match status" value="1"/>
</dbReference>
<evidence type="ECO:0000256" key="3">
    <source>
        <dbReference type="SAM" id="SignalP"/>
    </source>
</evidence>
<proteinExistence type="predicted"/>
<accession>A0A9C6T9Q4</accession>
<name>A0A9C6T9Q4_DROAB</name>
<dbReference type="SMART" id="SM00198">
    <property type="entry name" value="SCP"/>
    <property type="match status" value="1"/>
</dbReference>
<dbReference type="InterPro" id="IPR035940">
    <property type="entry name" value="CAP_sf"/>
</dbReference>
<protein>
    <submittedName>
        <fullName evidence="6">Scoloptoxin SSD552-like</fullName>
    </submittedName>
</protein>
<dbReference type="OrthoDB" id="43654at2759"/>
<dbReference type="InterPro" id="IPR014044">
    <property type="entry name" value="CAP_dom"/>
</dbReference>
<dbReference type="SUPFAM" id="SSF55797">
    <property type="entry name" value="PR-1-like"/>
    <property type="match status" value="1"/>
</dbReference>
<feature type="domain" description="SCP" evidence="4">
    <location>
        <begin position="87"/>
        <end position="245"/>
    </location>
</feature>
<comment type="subcellular location">
    <subcellularLocation>
        <location evidence="1">Secreted</location>
    </subcellularLocation>
</comment>
<evidence type="ECO:0000313" key="6">
    <source>
        <dbReference type="RefSeq" id="XP_051864048.1"/>
    </source>
</evidence>
<evidence type="ECO:0000256" key="2">
    <source>
        <dbReference type="ARBA" id="ARBA00022525"/>
    </source>
</evidence>
<dbReference type="GeneID" id="127566205"/>
<feature type="chain" id="PRO_5038800354" evidence="3">
    <location>
        <begin position="21"/>
        <end position="253"/>
    </location>
</feature>
<sequence>MHISLAVLLFCTSFVDQLLSSSHFWNVPLFKTKVSVYKTRRKLSSPTPPENYCRKDLCPPNVQHIACDNPFWGPECTKPRAGVNMDKIKTRIVDLHNNYRAKLSVSGLGKLPLAKGLPKINWNEELSTLAMRITNFCNDEEASKCVNTPHFLHVARNSFYHETTNSSKNISPENFILETIKYWGDYYKCFDPNYVEKFPPDASEDEHEFANIINQKVRFVGCGMLTRKPGLSPWYYVTCLYNDKVKPGQKLYD</sequence>
<dbReference type="GO" id="GO:0005576">
    <property type="term" value="C:extracellular region"/>
    <property type="evidence" value="ECO:0007669"/>
    <property type="project" value="UniProtKB-SubCell"/>
</dbReference>
<dbReference type="Gene3D" id="3.40.33.10">
    <property type="entry name" value="CAP"/>
    <property type="match status" value="1"/>
</dbReference>
<keyword evidence="5" id="KW-1185">Reference proteome</keyword>
<reference evidence="6" key="1">
    <citation type="submission" date="2025-08" db="UniProtKB">
        <authorList>
            <consortium name="RefSeq"/>
        </authorList>
    </citation>
    <scope>IDENTIFICATION</scope>
    <source>
        <strain evidence="6">15112-1751.03</strain>
        <tissue evidence="6">Whole Adult</tissue>
    </source>
</reference>
<evidence type="ECO:0000259" key="4">
    <source>
        <dbReference type="SMART" id="SM00198"/>
    </source>
</evidence>
<dbReference type="AlphaFoldDB" id="A0A9C6T9Q4"/>
<evidence type="ECO:0000256" key="1">
    <source>
        <dbReference type="ARBA" id="ARBA00004613"/>
    </source>
</evidence>
<gene>
    <name evidence="6" type="primary">LOC127566205</name>
</gene>
<dbReference type="Proteomes" id="UP000515160">
    <property type="component" value="Chromosome 2R"/>
</dbReference>
<dbReference type="Pfam" id="PF00188">
    <property type="entry name" value="CAP"/>
    <property type="match status" value="1"/>
</dbReference>
<keyword evidence="2" id="KW-0964">Secreted</keyword>
<feature type="signal peptide" evidence="3">
    <location>
        <begin position="1"/>
        <end position="20"/>
    </location>
</feature>
<organism evidence="5 6">
    <name type="scientific">Drosophila albomicans</name>
    <name type="common">Fruit fly</name>
    <dbReference type="NCBI Taxonomy" id="7291"/>
    <lineage>
        <taxon>Eukaryota</taxon>
        <taxon>Metazoa</taxon>
        <taxon>Ecdysozoa</taxon>
        <taxon>Arthropoda</taxon>
        <taxon>Hexapoda</taxon>
        <taxon>Insecta</taxon>
        <taxon>Pterygota</taxon>
        <taxon>Neoptera</taxon>
        <taxon>Endopterygota</taxon>
        <taxon>Diptera</taxon>
        <taxon>Brachycera</taxon>
        <taxon>Muscomorpha</taxon>
        <taxon>Ephydroidea</taxon>
        <taxon>Drosophilidae</taxon>
        <taxon>Drosophila</taxon>
    </lineage>
</organism>
<evidence type="ECO:0000313" key="5">
    <source>
        <dbReference type="Proteomes" id="UP000515160"/>
    </source>
</evidence>
<dbReference type="RefSeq" id="XP_051864048.1">
    <property type="nucleotide sequence ID" value="XM_052008088.1"/>
</dbReference>
<keyword evidence="3" id="KW-0732">Signal</keyword>